<keyword evidence="2" id="KW-1185">Reference proteome</keyword>
<reference evidence="1" key="1">
    <citation type="submission" date="2021-02" db="EMBL/GenBank/DDBJ databases">
        <authorList>
            <person name="Dougan E. K."/>
            <person name="Rhodes N."/>
            <person name="Thang M."/>
            <person name="Chan C."/>
        </authorList>
    </citation>
    <scope>NUCLEOTIDE SEQUENCE</scope>
</reference>
<name>A0A813GL65_POLGL</name>
<gene>
    <name evidence="1" type="ORF">PGLA1383_LOCUS43001</name>
</gene>
<comment type="caution">
    <text evidence="1">The sequence shown here is derived from an EMBL/GenBank/DDBJ whole genome shotgun (WGS) entry which is preliminary data.</text>
</comment>
<accession>A0A813GL65</accession>
<organism evidence="1 2">
    <name type="scientific">Polarella glacialis</name>
    <name type="common">Dinoflagellate</name>
    <dbReference type="NCBI Taxonomy" id="89957"/>
    <lineage>
        <taxon>Eukaryota</taxon>
        <taxon>Sar</taxon>
        <taxon>Alveolata</taxon>
        <taxon>Dinophyceae</taxon>
        <taxon>Suessiales</taxon>
        <taxon>Suessiaceae</taxon>
        <taxon>Polarella</taxon>
    </lineage>
</organism>
<dbReference type="EMBL" id="CAJNNV010028885">
    <property type="protein sequence ID" value="CAE8626025.1"/>
    <property type="molecule type" value="Genomic_DNA"/>
</dbReference>
<feature type="non-terminal residue" evidence="1">
    <location>
        <position position="1"/>
    </location>
</feature>
<protein>
    <submittedName>
        <fullName evidence="1">Uncharacterized protein</fullName>
    </submittedName>
</protein>
<sequence length="242" mass="25612">MSASDEEETDSSGSSLAFGEALPQELSGLRLTATLGGTGTTPTFQVPDAIQRTKNPGTWLICYCVQALSDPTHSCETAEGFSSQVGFLTVPGPLPHQDMSCTLGMPCKVVIKGYGLHQSNAVMLVDANSTCGYSPPLAIFTGLTWPLRPVHTEGVGVYYAGLPTAGPVGSGLARVCWALSWQFWEDFSVEIGLFSMAGPTQARNFTCSFGADCELELVGHGLEASSEVWIIGGKRPVTAVWK</sequence>
<evidence type="ECO:0000313" key="1">
    <source>
        <dbReference type="EMBL" id="CAE8626025.1"/>
    </source>
</evidence>
<proteinExistence type="predicted"/>
<evidence type="ECO:0000313" key="2">
    <source>
        <dbReference type="Proteomes" id="UP000654075"/>
    </source>
</evidence>
<dbReference type="AlphaFoldDB" id="A0A813GL65"/>
<dbReference type="Proteomes" id="UP000654075">
    <property type="component" value="Unassembled WGS sequence"/>
</dbReference>